<dbReference type="Proteomes" id="UP001642483">
    <property type="component" value="Unassembled WGS sequence"/>
</dbReference>
<evidence type="ECO:0000256" key="5">
    <source>
        <dbReference type="ARBA" id="ARBA00022679"/>
    </source>
</evidence>
<reference evidence="16 17" key="1">
    <citation type="submission" date="2024-02" db="EMBL/GenBank/DDBJ databases">
        <authorList>
            <person name="Daric V."/>
            <person name="Darras S."/>
        </authorList>
    </citation>
    <scope>NUCLEOTIDE SEQUENCE [LARGE SCALE GENOMIC DNA]</scope>
</reference>
<dbReference type="Pfam" id="PF12009">
    <property type="entry name" value="Telomerase_RBD"/>
    <property type="match status" value="1"/>
</dbReference>
<dbReference type="CDD" id="cd01648">
    <property type="entry name" value="TERT"/>
    <property type="match status" value="1"/>
</dbReference>
<keyword evidence="4 14" id="KW-0158">Chromosome</keyword>
<dbReference type="Gene3D" id="3.10.10.20">
    <property type="match status" value="1"/>
</dbReference>
<evidence type="ECO:0000313" key="16">
    <source>
        <dbReference type="EMBL" id="CAK8676013.1"/>
    </source>
</evidence>
<comment type="caution">
    <text evidence="16">The sequence shown here is derived from an EMBL/GenBank/DDBJ whole genome shotgun (WGS) entry which is preliminary data.</text>
</comment>
<evidence type="ECO:0000259" key="15">
    <source>
        <dbReference type="PROSITE" id="PS50878"/>
    </source>
</evidence>
<dbReference type="InterPro" id="IPR000477">
    <property type="entry name" value="RT_dom"/>
</dbReference>
<evidence type="ECO:0000256" key="10">
    <source>
        <dbReference type="ARBA" id="ARBA00022918"/>
    </source>
</evidence>
<evidence type="ECO:0000256" key="8">
    <source>
        <dbReference type="ARBA" id="ARBA00022842"/>
    </source>
</evidence>
<dbReference type="EMBL" id="CAWYQH010000024">
    <property type="protein sequence ID" value="CAK8676013.1"/>
    <property type="molecule type" value="Genomic_DNA"/>
</dbReference>
<organism evidence="16 17">
    <name type="scientific">Clavelina lepadiformis</name>
    <name type="common">Light-bulb sea squirt</name>
    <name type="synonym">Ascidia lepadiformis</name>
    <dbReference type="NCBI Taxonomy" id="159417"/>
    <lineage>
        <taxon>Eukaryota</taxon>
        <taxon>Metazoa</taxon>
        <taxon>Chordata</taxon>
        <taxon>Tunicata</taxon>
        <taxon>Ascidiacea</taxon>
        <taxon>Aplousobranchia</taxon>
        <taxon>Clavelinidae</taxon>
        <taxon>Clavelina</taxon>
    </lineage>
</organism>
<evidence type="ECO:0000256" key="3">
    <source>
        <dbReference type="ARBA" id="ARBA00016182"/>
    </source>
</evidence>
<dbReference type="PROSITE" id="PS50878">
    <property type="entry name" value="RT_POL"/>
    <property type="match status" value="1"/>
</dbReference>
<comment type="similarity">
    <text evidence="1 14">Belongs to the reverse transcriptase family. Telomerase subfamily.</text>
</comment>
<dbReference type="InterPro" id="IPR021891">
    <property type="entry name" value="Telomerase_RBD"/>
</dbReference>
<dbReference type="PANTHER" id="PTHR12066">
    <property type="entry name" value="TELOMERASE REVERSE TRANSCRIPTASE"/>
    <property type="match status" value="1"/>
</dbReference>
<dbReference type="Gene3D" id="1.10.132.70">
    <property type="match status" value="1"/>
</dbReference>
<dbReference type="InterPro" id="IPR003545">
    <property type="entry name" value="Telomerase_RT"/>
</dbReference>
<feature type="domain" description="Reverse transcriptase" evidence="15">
    <location>
        <begin position="517"/>
        <end position="813"/>
    </location>
</feature>
<sequence>METERFLGQNLFEDPDFKVDSTWCNLYRQNFGNLLLNMTDESRLENYCFMCHDAKPPKSFHGDTINWVSFEECRRWCHEICLKGSKSLKSIGISRETENNQGTVNGCTGLYVLPKWPFLYSNLATQYSTNNGAVFSKTHILGILTTSQTSARKLVKYIFYDVKLSGKKSLKHNAGNHRSSIKQRVHSFGNQLNTKDNGDSLNIVGLQHNQPLQRQGLKRKLETMSADIEKSKTKRKCETLCCVSRETLSVVTSKELGGTELSQSKFLQVFGPYIDINLASREENSGQSIEENKPSRKLSFMQAFGGLLSDQGQTVKEFPTDGKRKNSANLQITRHLRKAINVCHKILHNTKKNKIHHLLHNYCPLTKAKVNVINIGNMQIASEQSHVQYSQVYLFLRAVISHTFPCELVWGSKKNMDAFLHGLKRFLYSRRFDKMTVEDLTCKMDISELGWLKGPNARESFYKFIKWLMHEFIFVVLKRLFYVTEHANYRNRLFYFRGEVWAKLSKMEIISLIEKGMWSQIESSSRFQARFSVRFIPKSSGLRPIMKCANTNRNSQNRIPSNDILKIFKFICNKYPRIIGCATQGRNDIHVRWKVFWKICEHKLKLMQLEQIPLFYVKVDISRCFDTIPVEGLLQIIRDVLDRCANLNIASNTKGYKYVSECSNAIYSSLEYSLRNVVLHTGGQEFTKLKGIPQGWCLSSMLCDIFYGDLETHCLHDFMNDCSSNDLNCSQNLKLHTLMRFMDDFLFVSTSEEEAMQFLRKMYFGFKEYGCEINSKKTCTNFLVPQNCLQMKNGDKIAVLDTCDDFPWFGLRLPTTVVPVLSCPIADKTLLVKLRGNHNKCGVALDLSRYSELESIRDCISVNLAAPYHKTSLTLGRSMRLRVYAICFDIKVNSHIRIVRNLYEIACLAALQWLAHDLSHRPEKRAKYSSEIVLSIQRLAAVFVLTAIRKKLPGHCSYVWNITF</sequence>
<evidence type="ECO:0000313" key="17">
    <source>
        <dbReference type="Proteomes" id="UP001642483"/>
    </source>
</evidence>
<dbReference type="PANTHER" id="PTHR12066:SF0">
    <property type="entry name" value="TELOMERASE REVERSE TRANSCRIPTASE"/>
    <property type="match status" value="1"/>
</dbReference>
<evidence type="ECO:0000256" key="1">
    <source>
        <dbReference type="ARBA" id="ARBA00008001"/>
    </source>
</evidence>
<keyword evidence="5 14" id="KW-0808">Transferase</keyword>
<evidence type="ECO:0000256" key="2">
    <source>
        <dbReference type="ARBA" id="ARBA00012493"/>
    </source>
</evidence>
<evidence type="ECO:0000256" key="14">
    <source>
        <dbReference type="RuleBase" id="RU365061"/>
    </source>
</evidence>
<dbReference type="Gene3D" id="1.10.10.2210">
    <property type="match status" value="1"/>
</dbReference>
<evidence type="ECO:0000256" key="12">
    <source>
        <dbReference type="ARBA" id="ARBA00032044"/>
    </source>
</evidence>
<gene>
    <name evidence="16" type="ORF">CVLEPA_LOCUS5524</name>
</gene>
<dbReference type="Pfam" id="PF00078">
    <property type="entry name" value="RVT_1"/>
    <property type="match status" value="1"/>
</dbReference>
<dbReference type="SMART" id="SM00975">
    <property type="entry name" value="Telomerase_RBD"/>
    <property type="match status" value="1"/>
</dbReference>
<keyword evidence="9 14" id="KW-0779">Telomere</keyword>
<keyword evidence="8 14" id="KW-0460">Magnesium</keyword>
<keyword evidence="6 14" id="KW-0548">Nucleotidyltransferase</keyword>
<protein>
    <recommendedName>
        <fullName evidence="3 14">Telomerase reverse transcriptase</fullName>
        <ecNumber evidence="2 14">2.7.7.49</ecNumber>
    </recommendedName>
    <alternativeName>
        <fullName evidence="12 14">Telomerase catalytic subunit</fullName>
    </alternativeName>
</protein>
<evidence type="ECO:0000256" key="11">
    <source>
        <dbReference type="ARBA" id="ARBA00023242"/>
    </source>
</evidence>
<dbReference type="EC" id="2.7.7.49" evidence="2 14"/>
<evidence type="ECO:0000256" key="7">
    <source>
        <dbReference type="ARBA" id="ARBA00022723"/>
    </source>
</evidence>
<evidence type="ECO:0000256" key="13">
    <source>
        <dbReference type="ARBA" id="ARBA00048173"/>
    </source>
</evidence>
<dbReference type="SUPFAM" id="SSF56672">
    <property type="entry name" value="DNA/RNA polymerases"/>
    <property type="match status" value="1"/>
</dbReference>
<keyword evidence="17" id="KW-1185">Reference proteome</keyword>
<evidence type="ECO:0000256" key="6">
    <source>
        <dbReference type="ARBA" id="ARBA00022695"/>
    </source>
</evidence>
<keyword evidence="7 14" id="KW-0479">Metal-binding</keyword>
<keyword evidence="10 14" id="KW-0695">RNA-directed DNA polymerase</keyword>
<dbReference type="PRINTS" id="PR01365">
    <property type="entry name" value="TELOMERASERT"/>
</dbReference>
<proteinExistence type="inferred from homology"/>
<comment type="function">
    <text evidence="14">Telomerase is a ribonucleoprotein enzyme essential for the replication of chromosome termini in most eukaryotes. It elongates telomeres. It is a reverse transcriptase that adds simple sequence repeats to chromosome ends by copying a template sequence within the RNA component of the enzyme.</text>
</comment>
<accession>A0ABP0F8G7</accession>
<comment type="catalytic activity">
    <reaction evidence="13 14">
        <text>DNA(n) + a 2'-deoxyribonucleoside 5'-triphosphate = DNA(n+1) + diphosphate</text>
        <dbReference type="Rhea" id="RHEA:22508"/>
        <dbReference type="Rhea" id="RHEA-COMP:17339"/>
        <dbReference type="Rhea" id="RHEA-COMP:17340"/>
        <dbReference type="ChEBI" id="CHEBI:33019"/>
        <dbReference type="ChEBI" id="CHEBI:61560"/>
        <dbReference type="ChEBI" id="CHEBI:173112"/>
        <dbReference type="EC" id="2.7.7.49"/>
    </reaction>
</comment>
<keyword evidence="11 14" id="KW-0539">Nucleus</keyword>
<dbReference type="Gene3D" id="3.30.70.2630">
    <property type="match status" value="1"/>
</dbReference>
<comment type="subcellular location">
    <subcellularLocation>
        <location evidence="14">Nucleus</location>
    </subcellularLocation>
    <subcellularLocation>
        <location evidence="14">Chromosome</location>
        <location evidence="14">Telomere</location>
    </subcellularLocation>
</comment>
<name>A0ABP0F8G7_CLALP</name>
<evidence type="ECO:0000256" key="9">
    <source>
        <dbReference type="ARBA" id="ARBA00022895"/>
    </source>
</evidence>
<evidence type="ECO:0000256" key="4">
    <source>
        <dbReference type="ARBA" id="ARBA00022454"/>
    </source>
</evidence>
<dbReference type="InterPro" id="IPR043502">
    <property type="entry name" value="DNA/RNA_pol_sf"/>
</dbReference>